<dbReference type="Proteomes" id="UP000315164">
    <property type="component" value="Unassembled WGS sequence"/>
</dbReference>
<dbReference type="KEGG" id="mhay:VK67_07545"/>
<dbReference type="OrthoDB" id="9813053at2"/>
<sequence length="195" mass="22342">MFDELKIAQATAYLLHKAGGTMEHIKVMKLLYLADRLSWQRYGYSISNDEYYSLPYGPVLSNTLNLMRGEEASLYQKTSIWGEWIADKEDHKISLKKSVNTEDEYFFDCLSESDTEILEEVFATFGNYKPFALVEYTHNPKYIPEWEDPQGRSKPISLSTLLTKLGKTPSEIESILEQQAEKGTMDNLFKGLGNA</sequence>
<protein>
    <submittedName>
        <fullName evidence="4">DUF4065 domain-containing protein</fullName>
    </submittedName>
    <submittedName>
        <fullName evidence="2">Uncharacterized phage-associated protein</fullName>
    </submittedName>
</protein>
<dbReference type="GeneID" id="67369214"/>
<accession>A0A249A050</accession>
<evidence type="ECO:0000313" key="3">
    <source>
        <dbReference type="EMBL" id="TRB35045.1"/>
    </source>
</evidence>
<evidence type="ECO:0000313" key="2">
    <source>
        <dbReference type="EMBL" id="STY63960.1"/>
    </source>
</evidence>
<reference evidence="2 5" key="1">
    <citation type="submission" date="2018-06" db="EMBL/GenBank/DDBJ databases">
        <authorList>
            <consortium name="Pathogen Informatics"/>
            <person name="Doyle S."/>
        </authorList>
    </citation>
    <scope>NUCLEOTIDE SEQUENCE [LARGE SCALE GENOMIC DNA]</scope>
    <source>
        <strain evidence="2 5">NCTC10638</strain>
    </source>
</reference>
<evidence type="ECO:0000259" key="1">
    <source>
        <dbReference type="Pfam" id="PF13274"/>
    </source>
</evidence>
<dbReference type="InterPro" id="IPR025272">
    <property type="entry name" value="SocA_Panacea"/>
</dbReference>
<dbReference type="RefSeq" id="WP_006250245.1">
    <property type="nucleotide sequence ID" value="NZ_CP011098.1"/>
</dbReference>
<evidence type="ECO:0000313" key="5">
    <source>
        <dbReference type="Proteomes" id="UP000254802"/>
    </source>
</evidence>
<dbReference type="AlphaFoldDB" id="A0A249A050"/>
<dbReference type="Proteomes" id="UP000254802">
    <property type="component" value="Unassembled WGS sequence"/>
</dbReference>
<dbReference type="KEGG" id="mhaq:WC39_07545"/>
<dbReference type="EMBL" id="VAJB01000078">
    <property type="protein sequence ID" value="TRB70928.1"/>
    <property type="molecule type" value="Genomic_DNA"/>
</dbReference>
<reference evidence="6 7" key="2">
    <citation type="journal article" date="2019" name="Vet. Microbiol.">
        <title>Genetic characterization of susceptible and multi-drug resistant Mannheimia haemolytica isolated from high-risk stocker calves prior to and after antimicrobial metaphylaxis.</title>
        <authorList>
            <person name="Snyder E.R."/>
            <person name="Alvarez-Narvaez S."/>
            <person name="Credille B.C."/>
        </authorList>
    </citation>
    <scope>NUCLEOTIDE SEQUENCE [LARGE SCALE GENOMIC DNA]</scope>
    <source>
        <strain evidence="4 6">UGA-R5-128-1</strain>
        <strain evidence="3 7">UGA-R7-163-1</strain>
    </source>
</reference>
<proteinExistence type="predicted"/>
<organism evidence="4 6">
    <name type="scientific">Mannheimia haemolytica</name>
    <name type="common">Pasteurella haemolytica</name>
    <dbReference type="NCBI Taxonomy" id="75985"/>
    <lineage>
        <taxon>Bacteria</taxon>
        <taxon>Pseudomonadati</taxon>
        <taxon>Pseudomonadota</taxon>
        <taxon>Gammaproteobacteria</taxon>
        <taxon>Pasteurellales</taxon>
        <taxon>Pasteurellaceae</taxon>
        <taxon>Mannheimia</taxon>
    </lineage>
</organism>
<evidence type="ECO:0000313" key="4">
    <source>
        <dbReference type="EMBL" id="TRB70928.1"/>
    </source>
</evidence>
<name>A0A249A050_MANHA</name>
<evidence type="ECO:0000313" key="6">
    <source>
        <dbReference type="Proteomes" id="UP000315164"/>
    </source>
</evidence>
<dbReference type="Proteomes" id="UP000318394">
    <property type="component" value="Unassembled WGS sequence"/>
</dbReference>
<gene>
    <name evidence="4" type="ORF">FEA53_13830</name>
    <name evidence="3" type="ORF">FEB89_12035</name>
    <name evidence="2" type="ORF">NCTC10638_03133</name>
</gene>
<evidence type="ECO:0000313" key="7">
    <source>
        <dbReference type="Proteomes" id="UP000318394"/>
    </source>
</evidence>
<dbReference type="EMBL" id="VAJI01000036">
    <property type="protein sequence ID" value="TRB35045.1"/>
    <property type="molecule type" value="Genomic_DNA"/>
</dbReference>
<dbReference type="EMBL" id="UGPN01000002">
    <property type="protein sequence ID" value="STY63960.1"/>
    <property type="molecule type" value="Genomic_DNA"/>
</dbReference>
<keyword evidence="7" id="KW-1185">Reference proteome</keyword>
<dbReference type="Pfam" id="PF13274">
    <property type="entry name" value="SocA_Panacea"/>
    <property type="match status" value="1"/>
</dbReference>
<feature type="domain" description="Antitoxin SocA-like Panacea" evidence="1">
    <location>
        <begin position="27"/>
        <end position="141"/>
    </location>
</feature>